<keyword evidence="2" id="KW-1185">Reference proteome</keyword>
<dbReference type="OrthoDB" id="2162832at2759"/>
<dbReference type="eggNOG" id="ENOG502SZP9">
    <property type="taxonomic scope" value="Eukaryota"/>
</dbReference>
<dbReference type="EMBL" id="KQ257465">
    <property type="protein sequence ID" value="KNC97265.1"/>
    <property type="molecule type" value="Genomic_DNA"/>
</dbReference>
<dbReference type="Proteomes" id="UP000053201">
    <property type="component" value="Unassembled WGS sequence"/>
</dbReference>
<dbReference type="AlphaFoldDB" id="A0A0L0H6X5"/>
<evidence type="ECO:0000313" key="2">
    <source>
        <dbReference type="Proteomes" id="UP000053201"/>
    </source>
</evidence>
<organism evidence="1 2">
    <name type="scientific">Spizellomyces punctatus (strain DAOM BR117)</name>
    <dbReference type="NCBI Taxonomy" id="645134"/>
    <lineage>
        <taxon>Eukaryota</taxon>
        <taxon>Fungi</taxon>
        <taxon>Fungi incertae sedis</taxon>
        <taxon>Chytridiomycota</taxon>
        <taxon>Chytridiomycota incertae sedis</taxon>
        <taxon>Chytridiomycetes</taxon>
        <taxon>Spizellomycetales</taxon>
        <taxon>Spizellomycetaceae</taxon>
        <taxon>Spizellomyces</taxon>
    </lineage>
</organism>
<dbReference type="RefSeq" id="XP_016605305.1">
    <property type="nucleotide sequence ID" value="XM_016755812.1"/>
</dbReference>
<name>A0A0L0H6X5_SPIPD</name>
<dbReference type="InParanoid" id="A0A0L0H6X5"/>
<protein>
    <submittedName>
        <fullName evidence="1">Uncharacterized protein</fullName>
    </submittedName>
</protein>
<accession>A0A0L0H6X5</accession>
<gene>
    <name evidence="1" type="ORF">SPPG_07654</name>
</gene>
<evidence type="ECO:0000313" key="1">
    <source>
        <dbReference type="EMBL" id="KNC97265.1"/>
    </source>
</evidence>
<sequence>MKKKIDQKKAEELVQAYLKSGPKCPSYRGFLDHSLFAFRGLERWDQRYANGHLWKAFKDSVGPAAVYNKKDVGTFWREMFPRSLFVRGPFTLDHSVNAPVSVGHSQGHITGVDQSRQNVYCTKLNQKKRTLSPSPEVLQKRIRAYSPASDYDDTLSEDGFSEPDSLFDVIAPSGLPAEERVFDGDQPLPFALLSPTNLSAQLENILESQLGLSGTKEQKRDPFLHRIVDLTGSIIGQPQSVSSHLSNDMKKSVKDIIGAVLTRAEWQQVDSDVNSLFNVMKHIPADELVRLGRESKVEGFRKTLTDMLEMDEGLTAPTKNGGFIRNLLTSVTASKTASKKVATSVAIDNKDVQYVLNLLYEVSELSVTARSERDLDIDVHQHLLLCLRGVVDKHYGELESRASRDRRIRTGGKTRGASLDWLFTSHAADSSTTWGVEFGAAANIGSSTVGRKPVTDRCGLYIILRDIHIAMSRRILDIRRFDDTNAVRKAVAQLPVPGIILHNFRYVLVAVVYLEGGWYVTEQLGVFELPVFAMKNNFGAQLVAAARQMLHFRNILRSLRDAYFQLIDTEVKIAADPFDGSKAWITPA</sequence>
<dbReference type="VEuPathDB" id="FungiDB:SPPG_07654"/>
<dbReference type="GeneID" id="27690853"/>
<reference evidence="1 2" key="1">
    <citation type="submission" date="2009-08" db="EMBL/GenBank/DDBJ databases">
        <title>The Genome Sequence of Spizellomyces punctatus strain DAOM BR117.</title>
        <authorList>
            <consortium name="The Broad Institute Genome Sequencing Platform"/>
            <person name="Russ C."/>
            <person name="Cuomo C."/>
            <person name="Shea T."/>
            <person name="Young S.K."/>
            <person name="Zeng Q."/>
            <person name="Koehrsen M."/>
            <person name="Haas B."/>
            <person name="Borodovsky M."/>
            <person name="Guigo R."/>
            <person name="Alvarado L."/>
            <person name="Berlin A."/>
            <person name="Bochicchio J."/>
            <person name="Borenstein D."/>
            <person name="Chapman S."/>
            <person name="Chen Z."/>
            <person name="Engels R."/>
            <person name="Freedman E."/>
            <person name="Gellesch M."/>
            <person name="Goldberg J."/>
            <person name="Griggs A."/>
            <person name="Gujja S."/>
            <person name="Heiman D."/>
            <person name="Hepburn T."/>
            <person name="Howarth C."/>
            <person name="Jen D."/>
            <person name="Larson L."/>
            <person name="Lewis B."/>
            <person name="Mehta T."/>
            <person name="Park D."/>
            <person name="Pearson M."/>
            <person name="Roberts A."/>
            <person name="Saif S."/>
            <person name="Shenoy N."/>
            <person name="Sisk P."/>
            <person name="Stolte C."/>
            <person name="Sykes S."/>
            <person name="Thomson T."/>
            <person name="Walk T."/>
            <person name="White J."/>
            <person name="Yandava C."/>
            <person name="Burger G."/>
            <person name="Gray M.W."/>
            <person name="Holland P.W.H."/>
            <person name="King N."/>
            <person name="Lang F.B.F."/>
            <person name="Roger A.J."/>
            <person name="Ruiz-Trillo I."/>
            <person name="Lander E."/>
            <person name="Nusbaum C."/>
        </authorList>
    </citation>
    <scope>NUCLEOTIDE SEQUENCE [LARGE SCALE GENOMIC DNA]</scope>
    <source>
        <strain evidence="1 2">DAOM BR117</strain>
    </source>
</reference>
<proteinExistence type="predicted"/>